<reference evidence="2 3" key="1">
    <citation type="journal article" date="2014" name="Environ. Microbiol.">
        <title>The nitrate-ammonifying and nosZ-carrying bacterium Bacillus vireti is a potent source and sink for nitric and nitrous oxide under high nitrate conditions.</title>
        <authorList>
            <person name="Mania D."/>
            <person name="Heylen K."/>
            <person name="van Spanning R.J."/>
            <person name="Frostegard A."/>
        </authorList>
    </citation>
    <scope>NUCLEOTIDE SEQUENCE [LARGE SCALE GENOMIC DNA]</scope>
    <source>
        <strain evidence="2 3">LMG 21834</strain>
    </source>
</reference>
<accession>A0AB94IQS1</accession>
<sequence length="117" mass="12696">MIKGKIVMGVGLLLMAIGVYIQTFLSPHWFIIGTIIALFGCLIGGISLYLSKSNGGAGIKLKIINVLGWVIFIPWCICVYFFKEELSIITTGLGGIICLMMGTALIHYKGKKGLDKN</sequence>
<organism evidence="2 3">
    <name type="scientific">Neobacillus vireti LMG 21834</name>
    <dbReference type="NCBI Taxonomy" id="1131730"/>
    <lineage>
        <taxon>Bacteria</taxon>
        <taxon>Bacillati</taxon>
        <taxon>Bacillota</taxon>
        <taxon>Bacilli</taxon>
        <taxon>Bacillales</taxon>
        <taxon>Bacillaceae</taxon>
        <taxon>Neobacillus</taxon>
    </lineage>
</organism>
<evidence type="ECO:0000313" key="2">
    <source>
        <dbReference type="EMBL" id="ETI69389.1"/>
    </source>
</evidence>
<protein>
    <submittedName>
        <fullName evidence="2">Uncharacterized protein</fullName>
    </submittedName>
</protein>
<keyword evidence="1" id="KW-0472">Membrane</keyword>
<gene>
    <name evidence="2" type="ORF">BAVI_07391</name>
</gene>
<keyword evidence="1" id="KW-1133">Transmembrane helix</keyword>
<evidence type="ECO:0000313" key="3">
    <source>
        <dbReference type="Proteomes" id="UP000018877"/>
    </source>
</evidence>
<name>A0AB94IQS1_9BACI</name>
<dbReference type="EMBL" id="ALAN01000054">
    <property type="protein sequence ID" value="ETI69389.1"/>
    <property type="molecule type" value="Genomic_DNA"/>
</dbReference>
<feature type="transmembrane region" description="Helical" evidence="1">
    <location>
        <begin position="31"/>
        <end position="51"/>
    </location>
</feature>
<feature type="transmembrane region" description="Helical" evidence="1">
    <location>
        <begin position="88"/>
        <end position="108"/>
    </location>
</feature>
<feature type="transmembrane region" description="Helical" evidence="1">
    <location>
        <begin position="7"/>
        <end position="25"/>
    </location>
</feature>
<dbReference type="RefSeq" id="WP_024027689.1">
    <property type="nucleotide sequence ID" value="NZ_ALAN01000054.1"/>
</dbReference>
<feature type="transmembrane region" description="Helical" evidence="1">
    <location>
        <begin position="63"/>
        <end position="82"/>
    </location>
</feature>
<keyword evidence="3" id="KW-1185">Reference proteome</keyword>
<proteinExistence type="predicted"/>
<comment type="caution">
    <text evidence="2">The sequence shown here is derived from an EMBL/GenBank/DDBJ whole genome shotgun (WGS) entry which is preliminary data.</text>
</comment>
<dbReference type="AlphaFoldDB" id="A0AB94IQS1"/>
<dbReference type="Proteomes" id="UP000018877">
    <property type="component" value="Unassembled WGS sequence"/>
</dbReference>
<evidence type="ECO:0000256" key="1">
    <source>
        <dbReference type="SAM" id="Phobius"/>
    </source>
</evidence>
<keyword evidence="1" id="KW-0812">Transmembrane</keyword>